<dbReference type="PROSITE" id="PS00098">
    <property type="entry name" value="THIOLASE_1"/>
    <property type="match status" value="1"/>
</dbReference>
<dbReference type="RefSeq" id="WP_249244816.1">
    <property type="nucleotide sequence ID" value="NZ_JAKPBZ010000111.1"/>
</dbReference>
<name>A0ABT0MTZ6_9GAMM</name>
<dbReference type="PANTHER" id="PTHR18919:SF164">
    <property type="entry name" value="ACETYL-COA ACETYLTRANSFERASE"/>
    <property type="match status" value="1"/>
</dbReference>
<dbReference type="InterPro" id="IPR020616">
    <property type="entry name" value="Thiolase_N"/>
</dbReference>
<evidence type="ECO:0000313" key="8">
    <source>
        <dbReference type="Proteomes" id="UP001203069"/>
    </source>
</evidence>
<dbReference type="Pfam" id="PF02803">
    <property type="entry name" value="Thiolase_C"/>
    <property type="match status" value="1"/>
</dbReference>
<dbReference type="PIRSF" id="PIRSF000429">
    <property type="entry name" value="Ac-CoA_Ac_transf"/>
    <property type="match status" value="1"/>
</dbReference>
<dbReference type="Gene3D" id="3.40.47.10">
    <property type="match status" value="2"/>
</dbReference>
<dbReference type="Pfam" id="PF00108">
    <property type="entry name" value="Thiolase_N"/>
    <property type="match status" value="1"/>
</dbReference>
<accession>A0ABT0MTZ6</accession>
<dbReference type="PANTHER" id="PTHR18919">
    <property type="entry name" value="ACETYL-COA C-ACYLTRANSFERASE"/>
    <property type="match status" value="1"/>
</dbReference>
<dbReference type="InterPro" id="IPR020617">
    <property type="entry name" value="Thiolase_C"/>
</dbReference>
<dbReference type="NCBIfam" id="TIGR01930">
    <property type="entry name" value="AcCoA-C-Actrans"/>
    <property type="match status" value="1"/>
</dbReference>
<keyword evidence="8" id="KW-1185">Reference proteome</keyword>
<keyword evidence="2 4" id="KW-0808">Transferase</keyword>
<evidence type="ECO:0000256" key="2">
    <source>
        <dbReference type="ARBA" id="ARBA00022679"/>
    </source>
</evidence>
<comment type="caution">
    <text evidence="7">The sequence shown here is derived from an EMBL/GenBank/DDBJ whole genome shotgun (WGS) entry which is preliminary data.</text>
</comment>
<dbReference type="PROSITE" id="PS00737">
    <property type="entry name" value="THIOLASE_2"/>
    <property type="match status" value="1"/>
</dbReference>
<dbReference type="SUPFAM" id="SSF53901">
    <property type="entry name" value="Thiolase-like"/>
    <property type="match status" value="2"/>
</dbReference>
<gene>
    <name evidence="7" type="ORF">MFP26_11570</name>
</gene>
<keyword evidence="3 4" id="KW-0012">Acyltransferase</keyword>
<protein>
    <submittedName>
        <fullName evidence="7">Acetyl-CoA C-acetyltransferase</fullName>
    </submittedName>
</protein>
<evidence type="ECO:0000313" key="7">
    <source>
        <dbReference type="EMBL" id="MCL2893321.1"/>
    </source>
</evidence>
<sequence>MNNAVIVSAARTAVGSFNGGLATVPATELGAIVIREAIRRAGIEASVIDEVIMGNVLQAGLGQNPARQAALKGGIANEISSFTVNKVCGSGLKSVALAAQAIRAGDAQVVLAGGMESMSQAPYLLDGKARWGYRLGNGTLQDVILQDGLLCAINGYHMGITAENVAAEYHITRAQQDNVALASQQKAAAAIGSGAFAAEITPVVIKGRKGDVIFATDEHPRADTTLEKLTALRPAFDKNGSVTAGNASGINDGAAALIVMSERRAGDLGLKPLARIRGYASGGVEPELMGMGPVPATRNVLKNTGLTLADIDLIEANEAFAAQFLAVGKELGFDEEKVNVNGGAIALGHPIGASGARILVTLLHAMQARDKTLGLATLCIGGGQGTAMIVERL</sequence>
<evidence type="ECO:0000256" key="3">
    <source>
        <dbReference type="ARBA" id="ARBA00023315"/>
    </source>
</evidence>
<dbReference type="InterPro" id="IPR020613">
    <property type="entry name" value="Thiolase_CS"/>
</dbReference>
<reference evidence="7 8" key="1">
    <citation type="submission" date="2022-02" db="EMBL/GenBank/DDBJ databases">
        <title>Description of Brenneria tiliae sp. nov. isolated from symptomatic Tilia x moltkei and Tilia x europaea trees in the UK.</title>
        <authorList>
            <person name="Kile H."/>
        </authorList>
    </citation>
    <scope>NUCLEOTIDE SEQUENCE [LARGE SCALE GENOMIC DNA]</scope>
    <source>
        <strain evidence="7 8">MC1SB4.1</strain>
    </source>
</reference>
<proteinExistence type="inferred from homology"/>
<evidence type="ECO:0000259" key="5">
    <source>
        <dbReference type="Pfam" id="PF00108"/>
    </source>
</evidence>
<dbReference type="PROSITE" id="PS00099">
    <property type="entry name" value="THIOLASE_3"/>
    <property type="match status" value="1"/>
</dbReference>
<dbReference type="InterPro" id="IPR016039">
    <property type="entry name" value="Thiolase-like"/>
</dbReference>
<evidence type="ECO:0000259" key="6">
    <source>
        <dbReference type="Pfam" id="PF02803"/>
    </source>
</evidence>
<organism evidence="7 8">
    <name type="scientific">Brenneria tiliae</name>
    <dbReference type="NCBI Taxonomy" id="2914984"/>
    <lineage>
        <taxon>Bacteria</taxon>
        <taxon>Pseudomonadati</taxon>
        <taxon>Pseudomonadota</taxon>
        <taxon>Gammaproteobacteria</taxon>
        <taxon>Enterobacterales</taxon>
        <taxon>Pectobacteriaceae</taxon>
        <taxon>Brenneria</taxon>
    </lineage>
</organism>
<dbReference type="InterPro" id="IPR002155">
    <property type="entry name" value="Thiolase"/>
</dbReference>
<dbReference type="InterPro" id="IPR020610">
    <property type="entry name" value="Thiolase_AS"/>
</dbReference>
<feature type="domain" description="Thiolase C-terminal" evidence="6">
    <location>
        <begin position="270"/>
        <end position="392"/>
    </location>
</feature>
<evidence type="ECO:0000256" key="1">
    <source>
        <dbReference type="ARBA" id="ARBA00010982"/>
    </source>
</evidence>
<evidence type="ECO:0000256" key="4">
    <source>
        <dbReference type="RuleBase" id="RU003557"/>
    </source>
</evidence>
<dbReference type="Proteomes" id="UP001203069">
    <property type="component" value="Unassembled WGS sequence"/>
</dbReference>
<dbReference type="EMBL" id="JAKPBZ010000111">
    <property type="protein sequence ID" value="MCL2893321.1"/>
    <property type="molecule type" value="Genomic_DNA"/>
</dbReference>
<feature type="domain" description="Thiolase N-terminal" evidence="5">
    <location>
        <begin position="5"/>
        <end position="262"/>
    </location>
</feature>
<dbReference type="InterPro" id="IPR020615">
    <property type="entry name" value="Thiolase_acyl_enz_int_AS"/>
</dbReference>
<comment type="similarity">
    <text evidence="1 4">Belongs to the thiolase-like superfamily. Thiolase family.</text>
</comment>
<dbReference type="CDD" id="cd00751">
    <property type="entry name" value="thiolase"/>
    <property type="match status" value="1"/>
</dbReference>